<dbReference type="RefSeq" id="WP_126728025.1">
    <property type="nucleotide sequence ID" value="NZ_RYZH01000079.1"/>
</dbReference>
<reference evidence="2 3" key="1">
    <citation type="submission" date="2018-12" db="EMBL/GenBank/DDBJ databases">
        <authorList>
            <person name="Toschakov S.V."/>
        </authorList>
    </citation>
    <scope>NUCLEOTIDE SEQUENCE [LARGE SCALE GENOMIC DNA]</scope>
    <source>
        <strain evidence="2 3">GM2012</strain>
    </source>
</reference>
<gene>
    <name evidence="2" type="ORF">TsocGM_24125</name>
</gene>
<evidence type="ECO:0000259" key="1">
    <source>
        <dbReference type="Pfam" id="PF20013"/>
    </source>
</evidence>
<protein>
    <recommendedName>
        <fullName evidence="1">GTPase-associated protein 1 N-terminal domain-containing protein</fullName>
    </recommendedName>
</protein>
<evidence type="ECO:0000313" key="2">
    <source>
        <dbReference type="EMBL" id="RUL81995.1"/>
    </source>
</evidence>
<keyword evidence="3" id="KW-1185">Reference proteome</keyword>
<organism evidence="2 3">
    <name type="scientific">Tautonia sociabilis</name>
    <dbReference type="NCBI Taxonomy" id="2080755"/>
    <lineage>
        <taxon>Bacteria</taxon>
        <taxon>Pseudomonadati</taxon>
        <taxon>Planctomycetota</taxon>
        <taxon>Planctomycetia</taxon>
        <taxon>Isosphaerales</taxon>
        <taxon>Isosphaeraceae</taxon>
        <taxon>Tautonia</taxon>
    </lineage>
</organism>
<evidence type="ECO:0000313" key="3">
    <source>
        <dbReference type="Proteomes" id="UP000280296"/>
    </source>
</evidence>
<dbReference type="AlphaFoldDB" id="A0A432MCQ1"/>
<accession>A0A432MCQ1</accession>
<dbReference type="OrthoDB" id="271226at2"/>
<dbReference type="Proteomes" id="UP000280296">
    <property type="component" value="Unassembled WGS sequence"/>
</dbReference>
<comment type="caution">
    <text evidence="2">The sequence shown here is derived from an EMBL/GenBank/DDBJ whole genome shotgun (WGS) entry which is preliminary data.</text>
</comment>
<name>A0A432MCQ1_9BACT</name>
<dbReference type="EMBL" id="RYZH01000079">
    <property type="protein sequence ID" value="RUL81995.1"/>
    <property type="molecule type" value="Genomic_DNA"/>
</dbReference>
<dbReference type="InterPro" id="IPR045402">
    <property type="entry name" value="GAP1-N2"/>
</dbReference>
<reference evidence="2 3" key="2">
    <citation type="submission" date="2019-01" db="EMBL/GenBank/DDBJ databases">
        <title>Tautonia sociabilis, a novel thermotolerant planctomycete of Isosphaeraceae family, isolated from a 4000 m deep subterranean habitat.</title>
        <authorList>
            <person name="Kovaleva O.L."/>
            <person name="Elcheninov A.G."/>
            <person name="Van Heerden E."/>
            <person name="Toshchakov S.V."/>
            <person name="Novikov A."/>
            <person name="Bonch-Osmolovskaya E.A."/>
            <person name="Kublanov I.V."/>
        </authorList>
    </citation>
    <scope>NUCLEOTIDE SEQUENCE [LARGE SCALE GENOMIC DNA]</scope>
    <source>
        <strain evidence="2 3">GM2012</strain>
    </source>
</reference>
<feature type="domain" description="GTPase-associated protein 1 N-terminal" evidence="1">
    <location>
        <begin position="3"/>
        <end position="127"/>
    </location>
</feature>
<sequence length="216" mass="24085">MRVDQAIYTSLPRAGKDGYHVVSRSRGVSEADARALSAWSPSHDALIVDEANRISVNVHPLTDGRLAISRTCEGRPEYSGRGGRQVYTHAIILAIDDLRRSGTQPIALYRDALAQGVLRYRPSPPPILEEVELGRCHRFLRRPDAGAPDPNALNDLHDRLRSGDRLELRLSGDRVHFAECLLESLPRELLLQTSLSTSLRPSSARPFRVCLVPRDR</sequence>
<proteinExistence type="predicted"/>
<dbReference type="Pfam" id="PF20013">
    <property type="entry name" value="GAP1-N2"/>
    <property type="match status" value="1"/>
</dbReference>